<keyword evidence="2" id="KW-1185">Reference proteome</keyword>
<reference evidence="1 2" key="1">
    <citation type="submission" date="2023-03" db="EMBL/GenBank/DDBJ databases">
        <title>WGS of Gossypium arboreum.</title>
        <authorList>
            <person name="Yu D."/>
        </authorList>
    </citation>
    <scope>NUCLEOTIDE SEQUENCE [LARGE SCALE GENOMIC DNA]</scope>
    <source>
        <tissue evidence="1">Leaf</tissue>
    </source>
</reference>
<name>A0ABR0MWW9_GOSAR</name>
<proteinExistence type="predicted"/>
<dbReference type="Proteomes" id="UP001358586">
    <property type="component" value="Chromosome 11"/>
</dbReference>
<dbReference type="PANTHER" id="PTHR33978">
    <property type="entry name" value="SERINE/THREONINE-KINASE"/>
    <property type="match status" value="1"/>
</dbReference>
<organism evidence="1 2">
    <name type="scientific">Gossypium arboreum</name>
    <name type="common">Tree cotton</name>
    <name type="synonym">Gossypium nanking</name>
    <dbReference type="NCBI Taxonomy" id="29729"/>
    <lineage>
        <taxon>Eukaryota</taxon>
        <taxon>Viridiplantae</taxon>
        <taxon>Streptophyta</taxon>
        <taxon>Embryophyta</taxon>
        <taxon>Tracheophyta</taxon>
        <taxon>Spermatophyta</taxon>
        <taxon>Magnoliopsida</taxon>
        <taxon>eudicotyledons</taxon>
        <taxon>Gunneridae</taxon>
        <taxon>Pentapetalae</taxon>
        <taxon>rosids</taxon>
        <taxon>malvids</taxon>
        <taxon>Malvales</taxon>
        <taxon>Malvaceae</taxon>
        <taxon>Malvoideae</taxon>
        <taxon>Gossypium</taxon>
    </lineage>
</organism>
<dbReference type="PANTHER" id="PTHR33978:SF4">
    <property type="entry name" value="SERINE_THREONINE-KINASE"/>
    <property type="match status" value="1"/>
</dbReference>
<comment type="caution">
    <text evidence="1">The sequence shown here is derived from an EMBL/GenBank/DDBJ whole genome shotgun (WGS) entry which is preliminary data.</text>
</comment>
<gene>
    <name evidence="1" type="ORF">PVK06_037268</name>
</gene>
<protein>
    <submittedName>
        <fullName evidence="1">Uncharacterized protein</fullName>
    </submittedName>
</protein>
<evidence type="ECO:0000313" key="1">
    <source>
        <dbReference type="EMBL" id="KAK5782763.1"/>
    </source>
</evidence>
<sequence>MEKFQEKREQKKKQNSEGNNLIWDCGSTLYDSFEFNAFNRQLNSAIVHSRTMSMPHLEHCAPLPPTPSKLSRSIEKLLKSTFKFRPICSCSSVLLPEKKIEERALRCLRQDRHSEIREVSNVDLGGFCSTQIINSWVPYPRPKFLKSCAISKNDNKKVWSMTNTRVNVKDAGSTVSGLSQNLRLYVQFSAQVK</sequence>
<evidence type="ECO:0000313" key="2">
    <source>
        <dbReference type="Proteomes" id="UP001358586"/>
    </source>
</evidence>
<accession>A0ABR0MWW9</accession>
<dbReference type="EMBL" id="JARKNE010000011">
    <property type="protein sequence ID" value="KAK5782763.1"/>
    <property type="molecule type" value="Genomic_DNA"/>
</dbReference>